<proteinExistence type="predicted"/>
<feature type="transmembrane region" description="Helical" evidence="1">
    <location>
        <begin position="100"/>
        <end position="125"/>
    </location>
</feature>
<dbReference type="AlphaFoldDB" id="A0A2S2E6Q3"/>
<dbReference type="KEGG" id="salh:HMF8227_02886"/>
<organism evidence="2 3">
    <name type="scientific">Saliniradius amylolyticus</name>
    <dbReference type="NCBI Taxonomy" id="2183582"/>
    <lineage>
        <taxon>Bacteria</taxon>
        <taxon>Pseudomonadati</taxon>
        <taxon>Pseudomonadota</taxon>
        <taxon>Gammaproteobacteria</taxon>
        <taxon>Alteromonadales</taxon>
        <taxon>Alteromonadaceae</taxon>
        <taxon>Saliniradius</taxon>
    </lineage>
</organism>
<dbReference type="RefSeq" id="WP_109340837.1">
    <property type="nucleotide sequence ID" value="NZ_CP029347.1"/>
</dbReference>
<gene>
    <name evidence="2" type="ORF">HMF8227_02886</name>
</gene>
<sequence length="252" mass="28334">MLSSSIILFLRDALPVFVLLAFIVAMLQHQQERQVRRWFSAAVIALLLLYLFIQASSRVAQWFHGQGLEVLLLALRACQFGLLYLMLIGWWFRRARLWQYAAFVLAVITAVMELHDSALYFVAYWQQAPVVVLLGTILGITVCLAVATLVHLMMTLLLQQPDRALVWIPVMLYGTGRLTDALPLLMQADLLPASPPLWQFQSLLADETELGYLLNVLVGYQSSPLAIQVLVYIVALALGLSGLFILKRRGQP</sequence>
<name>A0A2S2E6Q3_9ALTE</name>
<dbReference type="OrthoDB" id="5764104at2"/>
<feature type="transmembrane region" description="Helical" evidence="1">
    <location>
        <begin position="164"/>
        <end position="186"/>
    </location>
</feature>
<evidence type="ECO:0000313" key="2">
    <source>
        <dbReference type="EMBL" id="AWL13334.1"/>
    </source>
</evidence>
<accession>A0A2S2E6Q3</accession>
<feature type="transmembrane region" description="Helical" evidence="1">
    <location>
        <begin position="131"/>
        <end position="152"/>
    </location>
</feature>
<feature type="transmembrane region" description="Helical" evidence="1">
    <location>
        <begin position="38"/>
        <end position="56"/>
    </location>
</feature>
<reference evidence="2 3" key="1">
    <citation type="submission" date="2018-05" db="EMBL/GenBank/DDBJ databases">
        <title>Salinimonas sp. HMF8227 Genome sequencing and assembly.</title>
        <authorList>
            <person name="Kang H."/>
            <person name="Kang J."/>
            <person name="Cha I."/>
            <person name="Kim H."/>
            <person name="Joh K."/>
        </authorList>
    </citation>
    <scope>NUCLEOTIDE SEQUENCE [LARGE SCALE GENOMIC DNA]</scope>
    <source>
        <strain evidence="2 3">HMF8227</strain>
    </source>
</reference>
<keyword evidence="1" id="KW-0812">Transmembrane</keyword>
<feature type="transmembrane region" description="Helical" evidence="1">
    <location>
        <begin position="225"/>
        <end position="246"/>
    </location>
</feature>
<keyword evidence="1" id="KW-1133">Transmembrane helix</keyword>
<evidence type="ECO:0000313" key="3">
    <source>
        <dbReference type="Proteomes" id="UP000245728"/>
    </source>
</evidence>
<dbReference type="Proteomes" id="UP000245728">
    <property type="component" value="Chromosome"/>
</dbReference>
<protein>
    <submittedName>
        <fullName evidence="2">Uncharacterized protein</fullName>
    </submittedName>
</protein>
<feature type="transmembrane region" description="Helical" evidence="1">
    <location>
        <begin position="6"/>
        <end position="26"/>
    </location>
</feature>
<evidence type="ECO:0000256" key="1">
    <source>
        <dbReference type="SAM" id="Phobius"/>
    </source>
</evidence>
<keyword evidence="3" id="KW-1185">Reference proteome</keyword>
<dbReference type="EMBL" id="CP029347">
    <property type="protein sequence ID" value="AWL13334.1"/>
    <property type="molecule type" value="Genomic_DNA"/>
</dbReference>
<keyword evidence="1" id="KW-0472">Membrane</keyword>
<feature type="transmembrane region" description="Helical" evidence="1">
    <location>
        <begin position="68"/>
        <end position="88"/>
    </location>
</feature>